<dbReference type="KEGG" id="rjg:CCGE525_35440"/>
<dbReference type="EMBL" id="CP032696">
    <property type="protein sequence ID" value="AYG64096.1"/>
    <property type="molecule type" value="Genomic_DNA"/>
</dbReference>
<dbReference type="Proteomes" id="UP000282195">
    <property type="component" value="Plasmid pRCCGE525b"/>
</dbReference>
<name>A0A387G9P0_9HYPH</name>
<organism evidence="1 2">
    <name type="scientific">Rhizobium jaguaris</name>
    <dbReference type="NCBI Taxonomy" id="1312183"/>
    <lineage>
        <taxon>Bacteria</taxon>
        <taxon>Pseudomonadati</taxon>
        <taxon>Pseudomonadota</taxon>
        <taxon>Alphaproteobacteria</taxon>
        <taxon>Hyphomicrobiales</taxon>
        <taxon>Rhizobiaceae</taxon>
        <taxon>Rhizobium/Agrobacterium group</taxon>
        <taxon>Rhizobium</taxon>
    </lineage>
</organism>
<geneLocation type="plasmid" evidence="2">
    <name>prccge525b</name>
</geneLocation>
<evidence type="ECO:0000313" key="2">
    <source>
        <dbReference type="Proteomes" id="UP000282195"/>
    </source>
</evidence>
<evidence type="ECO:0000313" key="1">
    <source>
        <dbReference type="EMBL" id="AYG64096.1"/>
    </source>
</evidence>
<reference evidence="1 2" key="1">
    <citation type="submission" date="2018-10" db="EMBL/GenBank/DDBJ databases">
        <title>Rhizobium etli, R. leguminosarum and a new Rhizobium genospecies from Phaseolus dumosus.</title>
        <authorList>
            <person name="Ramirez-Puebla S.T."/>
            <person name="Rogel-Hernandez M.A."/>
            <person name="Guerrero G."/>
            <person name="Ormeno-Orrillo E."/>
            <person name="Martinez-Romero J.C."/>
            <person name="Negrete-Yankelevich S."/>
            <person name="Martinez-Romero E."/>
        </authorList>
    </citation>
    <scope>NUCLEOTIDE SEQUENCE [LARGE SCALE GENOMIC DNA]</scope>
    <source>
        <strain evidence="1 2">CCGE525</strain>
        <plasmid evidence="2">prccge525b</plasmid>
    </source>
</reference>
<dbReference type="AlphaFoldDB" id="A0A387G9P0"/>
<gene>
    <name evidence="1" type="ORF">CCGE525_35440</name>
</gene>
<proteinExistence type="predicted"/>
<sequence length="102" mass="12182">MLETLSTEPPWQWVSRPEGFHLPASRRTVREPLDSHRSHQVNVFVPNAFQWTNHRRYRPSFDVQQGPIACDMLPDCFQQEIMRKIVKGNVARIPITRIYRRR</sequence>
<accession>A0A387G9P0</accession>
<dbReference type="OrthoDB" id="9761875at2"/>
<keyword evidence="1" id="KW-0614">Plasmid</keyword>
<keyword evidence="2" id="KW-1185">Reference proteome</keyword>
<protein>
    <submittedName>
        <fullName evidence="1">Uncharacterized protein</fullName>
    </submittedName>
</protein>